<accession>A0A1Y5Q3G0</accession>
<name>A0A1Y5Q3G0_9GAMM</name>
<dbReference type="AlphaFoldDB" id="A0A1Y5Q3G0"/>
<evidence type="ECO:0000313" key="2">
    <source>
        <dbReference type="EMBL" id="SBV36819.1"/>
    </source>
</evidence>
<reference evidence="2" key="1">
    <citation type="submission" date="2016-03" db="EMBL/GenBank/DDBJ databases">
        <authorList>
            <person name="Ploux O."/>
        </authorList>
    </citation>
    <scope>NUCLEOTIDE SEQUENCE</scope>
    <source>
        <strain evidence="2">UC10</strain>
    </source>
</reference>
<protein>
    <submittedName>
        <fullName evidence="2">Uncharacterized protein</fullName>
    </submittedName>
</protein>
<organism evidence="2">
    <name type="scientific">uncultured Stenotrophomonas sp</name>
    <dbReference type="NCBI Taxonomy" id="165438"/>
    <lineage>
        <taxon>Bacteria</taxon>
        <taxon>Pseudomonadati</taxon>
        <taxon>Pseudomonadota</taxon>
        <taxon>Gammaproteobacteria</taxon>
        <taxon>Lysobacterales</taxon>
        <taxon>Lysobacteraceae</taxon>
        <taxon>Stenotrophomonas</taxon>
        <taxon>environmental samples</taxon>
    </lineage>
</organism>
<sequence length="117" mass="11805">MAAPVVAAAAACNGGTASSKPAHSTSAAEAVRREVNIVMAILSAGISTGQAAHVNNPRRPPPLPLVGPGHDIIAGPYRGALRLSGGSSRPIQPGSDGYPQNGARRTRVPSYPPEHTA</sequence>
<evidence type="ECO:0000256" key="1">
    <source>
        <dbReference type="SAM" id="MobiDB-lite"/>
    </source>
</evidence>
<dbReference type="EMBL" id="FLTS01000001">
    <property type="protein sequence ID" value="SBV36819.1"/>
    <property type="molecule type" value="Genomic_DNA"/>
</dbReference>
<gene>
    <name evidence="2" type="ORF">STPYR_11749</name>
</gene>
<feature type="region of interest" description="Disordered" evidence="1">
    <location>
        <begin position="51"/>
        <end position="117"/>
    </location>
</feature>
<proteinExistence type="predicted"/>